<proteinExistence type="inferred from homology"/>
<gene>
    <name evidence="4" type="primary">NAP1:3</name>
    <name evidence="4" type="ORF">CR513_20240</name>
</gene>
<dbReference type="Pfam" id="PF00956">
    <property type="entry name" value="NAP"/>
    <property type="match status" value="1"/>
</dbReference>
<dbReference type="SUPFAM" id="SSF143113">
    <property type="entry name" value="NAP-like"/>
    <property type="match status" value="1"/>
</dbReference>
<dbReference type="Gene3D" id="1.20.5.1500">
    <property type="match status" value="1"/>
</dbReference>
<feature type="non-terminal residue" evidence="4">
    <location>
        <position position="216"/>
    </location>
</feature>
<dbReference type="FunFam" id="1.20.5.1500:FF:000001">
    <property type="entry name" value="Nucleosome assembly protein 1-like 1"/>
    <property type="match status" value="1"/>
</dbReference>
<dbReference type="PANTHER" id="PTHR11875">
    <property type="entry name" value="TESTIS-SPECIFIC Y-ENCODED PROTEIN"/>
    <property type="match status" value="1"/>
</dbReference>
<evidence type="ECO:0000256" key="1">
    <source>
        <dbReference type="ARBA" id="ARBA00009947"/>
    </source>
</evidence>
<dbReference type="EMBL" id="QJKJ01003750">
    <property type="protein sequence ID" value="RDX97037.1"/>
    <property type="molecule type" value="Genomic_DNA"/>
</dbReference>
<dbReference type="STRING" id="157652.A0A371H2M1"/>
<reference evidence="4" key="1">
    <citation type="submission" date="2018-05" db="EMBL/GenBank/DDBJ databases">
        <title>Draft genome of Mucuna pruriens seed.</title>
        <authorList>
            <person name="Nnadi N.E."/>
            <person name="Vos R."/>
            <person name="Hasami M.H."/>
            <person name="Devisetty U.K."/>
            <person name="Aguiy J.C."/>
        </authorList>
    </citation>
    <scope>NUCLEOTIDE SEQUENCE [LARGE SCALE GENOMIC DNA]</scope>
    <source>
        <strain evidence="4">JCA_2017</strain>
    </source>
</reference>
<dbReference type="AlphaFoldDB" id="A0A371H2M1"/>
<dbReference type="Gene3D" id="3.30.1120.90">
    <property type="entry name" value="Nucleosome assembly protein"/>
    <property type="match status" value="1"/>
</dbReference>
<evidence type="ECO:0000256" key="3">
    <source>
        <dbReference type="RuleBase" id="RU003876"/>
    </source>
</evidence>
<keyword evidence="2" id="KW-0143">Chaperone</keyword>
<comment type="similarity">
    <text evidence="1 3">Belongs to the nucleosome assembly protein (NAP) family.</text>
</comment>
<comment type="caution">
    <text evidence="4">The sequence shown here is derived from an EMBL/GenBank/DDBJ whole genome shotgun (WGS) entry which is preliminary data.</text>
</comment>
<dbReference type="InterPro" id="IPR037231">
    <property type="entry name" value="NAP-like_sf"/>
</dbReference>
<evidence type="ECO:0000313" key="4">
    <source>
        <dbReference type="EMBL" id="RDX97037.1"/>
    </source>
</evidence>
<dbReference type="GO" id="GO:0042393">
    <property type="term" value="F:histone binding"/>
    <property type="evidence" value="ECO:0007669"/>
    <property type="project" value="UniProtKB-ARBA"/>
</dbReference>
<evidence type="ECO:0000313" key="5">
    <source>
        <dbReference type="Proteomes" id="UP000257109"/>
    </source>
</evidence>
<name>A0A371H2M1_MUCPR</name>
<sequence length="216" mass="24802">MSNDKDTFSVADLTSALNEENRADLVNALKSKIQSLAGQHSDILESLSPNVRKRVEVLREIQSQHDELEAKFFEERAALEAKYQKLYQPLYTKRHDIVNGVTEVEGAVNETATDNEEDKEKGVPAFWLTAMKNNEVLAEEISERDEGALKFLKDIKWSRIENPKGFKLDFFFDCNPYFTNTVLTKTYHMIDEDEPILEKAIGTEIQWHTGKCLTQK</sequence>
<dbReference type="GO" id="GO:0006334">
    <property type="term" value="P:nucleosome assembly"/>
    <property type="evidence" value="ECO:0007669"/>
    <property type="project" value="InterPro"/>
</dbReference>
<accession>A0A371H2M1</accession>
<evidence type="ECO:0000256" key="2">
    <source>
        <dbReference type="ARBA" id="ARBA00023186"/>
    </source>
</evidence>
<dbReference type="Proteomes" id="UP000257109">
    <property type="component" value="Unassembled WGS sequence"/>
</dbReference>
<dbReference type="GO" id="GO:0000724">
    <property type="term" value="P:double-strand break repair via homologous recombination"/>
    <property type="evidence" value="ECO:0007669"/>
    <property type="project" value="UniProtKB-ARBA"/>
</dbReference>
<dbReference type="OrthoDB" id="27325at2759"/>
<dbReference type="GO" id="GO:0005634">
    <property type="term" value="C:nucleus"/>
    <property type="evidence" value="ECO:0007669"/>
    <property type="project" value="InterPro"/>
</dbReference>
<protein>
    <submittedName>
        <fullName evidence="4">Nucleosome assembly protein 13</fullName>
    </submittedName>
</protein>
<dbReference type="InterPro" id="IPR002164">
    <property type="entry name" value="NAP_family"/>
</dbReference>
<organism evidence="4 5">
    <name type="scientific">Mucuna pruriens</name>
    <name type="common">Velvet bean</name>
    <name type="synonym">Dolichos pruriens</name>
    <dbReference type="NCBI Taxonomy" id="157652"/>
    <lineage>
        <taxon>Eukaryota</taxon>
        <taxon>Viridiplantae</taxon>
        <taxon>Streptophyta</taxon>
        <taxon>Embryophyta</taxon>
        <taxon>Tracheophyta</taxon>
        <taxon>Spermatophyta</taxon>
        <taxon>Magnoliopsida</taxon>
        <taxon>eudicotyledons</taxon>
        <taxon>Gunneridae</taxon>
        <taxon>Pentapetalae</taxon>
        <taxon>rosids</taxon>
        <taxon>fabids</taxon>
        <taxon>Fabales</taxon>
        <taxon>Fabaceae</taxon>
        <taxon>Papilionoideae</taxon>
        <taxon>50 kb inversion clade</taxon>
        <taxon>NPAAA clade</taxon>
        <taxon>indigoferoid/millettioid clade</taxon>
        <taxon>Phaseoleae</taxon>
        <taxon>Mucuna</taxon>
    </lineage>
</organism>
<keyword evidence="5" id="KW-1185">Reference proteome</keyword>